<accession>A0A2N1PUX0</accession>
<feature type="region of interest" description="Disordered" evidence="1">
    <location>
        <begin position="1"/>
        <end position="24"/>
    </location>
</feature>
<protein>
    <submittedName>
        <fullName evidence="2">Uncharacterized protein</fullName>
    </submittedName>
</protein>
<proteinExistence type="predicted"/>
<feature type="compositionally biased region" description="Low complexity" evidence="1">
    <location>
        <begin position="9"/>
        <end position="22"/>
    </location>
</feature>
<dbReference type="EMBL" id="PGXC01000001">
    <property type="protein sequence ID" value="PKK92102.1"/>
    <property type="molecule type" value="Genomic_DNA"/>
</dbReference>
<evidence type="ECO:0000313" key="3">
    <source>
        <dbReference type="Proteomes" id="UP000233256"/>
    </source>
</evidence>
<gene>
    <name evidence="2" type="ORF">CVV64_01400</name>
</gene>
<evidence type="ECO:0000313" key="2">
    <source>
        <dbReference type="EMBL" id="PKK92102.1"/>
    </source>
</evidence>
<sequence>MSESFLLDSGSSQLSGQLSPSPCASRRWGRMGSVLGIIISMAVQDLMSDKSVIKECAGKALKYLRGPSEGGGEQTLSDEYSGNIYDAEVTRSGDDQGDI</sequence>
<evidence type="ECO:0000256" key="1">
    <source>
        <dbReference type="SAM" id="MobiDB-lite"/>
    </source>
</evidence>
<dbReference type="AlphaFoldDB" id="A0A2N1PUX0"/>
<organism evidence="2 3">
    <name type="scientific">Candidatus Wallbacteria bacterium HGW-Wallbacteria-1</name>
    <dbReference type="NCBI Taxonomy" id="2013854"/>
    <lineage>
        <taxon>Bacteria</taxon>
        <taxon>Candidatus Walliibacteriota</taxon>
    </lineage>
</organism>
<comment type="caution">
    <text evidence="2">The sequence shown here is derived from an EMBL/GenBank/DDBJ whole genome shotgun (WGS) entry which is preliminary data.</text>
</comment>
<name>A0A2N1PUX0_9BACT</name>
<feature type="compositionally biased region" description="Basic and acidic residues" evidence="1">
    <location>
        <begin position="88"/>
        <end position="99"/>
    </location>
</feature>
<reference evidence="2 3" key="1">
    <citation type="journal article" date="2017" name="ISME J.">
        <title>Potential for microbial H2 and metal transformations associated with novel bacteria and archaea in deep terrestrial subsurface sediments.</title>
        <authorList>
            <person name="Hernsdorf A.W."/>
            <person name="Amano Y."/>
            <person name="Miyakawa K."/>
            <person name="Ise K."/>
            <person name="Suzuki Y."/>
            <person name="Anantharaman K."/>
            <person name="Probst A."/>
            <person name="Burstein D."/>
            <person name="Thomas B.C."/>
            <person name="Banfield J.F."/>
        </authorList>
    </citation>
    <scope>NUCLEOTIDE SEQUENCE [LARGE SCALE GENOMIC DNA]</scope>
    <source>
        <strain evidence="2">HGW-Wallbacteria-1</strain>
    </source>
</reference>
<feature type="region of interest" description="Disordered" evidence="1">
    <location>
        <begin position="66"/>
        <end position="99"/>
    </location>
</feature>
<dbReference type="Proteomes" id="UP000233256">
    <property type="component" value="Unassembled WGS sequence"/>
</dbReference>